<dbReference type="AlphaFoldDB" id="A0AAD1URP4"/>
<accession>A0AAD1URP4</accession>
<protein>
    <submittedName>
        <fullName evidence="1">Uncharacterized protein</fullName>
    </submittedName>
</protein>
<gene>
    <name evidence="1" type="ORF">ECRASSUSDP1_LOCUS11159</name>
</gene>
<keyword evidence="2" id="KW-1185">Reference proteome</keyword>
<dbReference type="EMBL" id="CAMPGE010011012">
    <property type="protein sequence ID" value="CAI2369855.1"/>
    <property type="molecule type" value="Genomic_DNA"/>
</dbReference>
<dbReference type="Proteomes" id="UP001295684">
    <property type="component" value="Unassembled WGS sequence"/>
</dbReference>
<comment type="caution">
    <text evidence="1">The sequence shown here is derived from an EMBL/GenBank/DDBJ whole genome shotgun (WGS) entry which is preliminary data.</text>
</comment>
<name>A0AAD1URP4_EUPCR</name>
<evidence type="ECO:0000313" key="2">
    <source>
        <dbReference type="Proteomes" id="UP001295684"/>
    </source>
</evidence>
<proteinExistence type="predicted"/>
<organism evidence="1 2">
    <name type="scientific">Euplotes crassus</name>
    <dbReference type="NCBI Taxonomy" id="5936"/>
    <lineage>
        <taxon>Eukaryota</taxon>
        <taxon>Sar</taxon>
        <taxon>Alveolata</taxon>
        <taxon>Ciliophora</taxon>
        <taxon>Intramacronucleata</taxon>
        <taxon>Spirotrichea</taxon>
        <taxon>Hypotrichia</taxon>
        <taxon>Euplotida</taxon>
        <taxon>Euplotidae</taxon>
        <taxon>Moneuplotes</taxon>
    </lineage>
</organism>
<reference evidence="1" key="1">
    <citation type="submission" date="2023-07" db="EMBL/GenBank/DDBJ databases">
        <authorList>
            <consortium name="AG Swart"/>
            <person name="Singh M."/>
            <person name="Singh A."/>
            <person name="Seah K."/>
            <person name="Emmerich C."/>
        </authorList>
    </citation>
    <scope>NUCLEOTIDE SEQUENCE</scope>
    <source>
        <strain evidence="1">DP1</strain>
    </source>
</reference>
<evidence type="ECO:0000313" key="1">
    <source>
        <dbReference type="EMBL" id="CAI2369855.1"/>
    </source>
</evidence>
<sequence length="96" mass="11640">MNRRVNFGMLFRGSKKSEISPKKKAKIRKKLINFKHRRRPLLMNKSKMATEKIHEQVNEIADDPVKCQNYLREWRKLRSNRNQSILPFQYLNLKEV</sequence>